<keyword evidence="9" id="KW-0136">Cellulose degradation</keyword>
<dbReference type="InterPro" id="IPR026891">
    <property type="entry name" value="Fn3-like"/>
</dbReference>
<dbReference type="OrthoDB" id="416222at2759"/>
<dbReference type="EC" id="3.2.1.21" evidence="5 14"/>
<dbReference type="PRINTS" id="PR00133">
    <property type="entry name" value="GLHYDRLASE3"/>
</dbReference>
<dbReference type="InterPro" id="IPR036962">
    <property type="entry name" value="Glyco_hydro_3_N_sf"/>
</dbReference>
<evidence type="ECO:0000256" key="7">
    <source>
        <dbReference type="ARBA" id="ARBA00022729"/>
    </source>
</evidence>
<dbReference type="PROSITE" id="PS00775">
    <property type="entry name" value="GLYCOSYL_HYDROL_F3"/>
    <property type="match status" value="1"/>
</dbReference>
<evidence type="ECO:0000256" key="11">
    <source>
        <dbReference type="ARBA" id="ARBA00023277"/>
    </source>
</evidence>
<comment type="similarity">
    <text evidence="4 14">Belongs to the glycosyl hydrolase 3 family.</text>
</comment>
<dbReference type="EMBL" id="KE145372">
    <property type="protein sequence ID" value="EPE25129.1"/>
    <property type="molecule type" value="Genomic_DNA"/>
</dbReference>
<evidence type="ECO:0000256" key="13">
    <source>
        <dbReference type="ARBA" id="ARBA00023326"/>
    </source>
</evidence>
<dbReference type="PANTHER" id="PTHR42715">
    <property type="entry name" value="BETA-GLUCOSIDASE"/>
    <property type="match status" value="1"/>
</dbReference>
<dbReference type="STRING" id="1116229.S3CIP2"/>
<keyword evidence="10" id="KW-0325">Glycoprotein</keyword>
<keyword evidence="6" id="KW-0964">Secreted</keyword>
<sequence>MVLFTSKLAASCLSLGIFAGAAQGQNITNDSYFYGQSPPVYPSPQMPGSLKWQVAHEKAVALVSQMTIEEKANITVGFAPSNGCSGVTGSVPRLGWEGLCLADAGQGLRATDYVNAYPAGIHAGASWNRDLTLQRARHMGAEFRRKGVNVLLGPVIGGIGRVALGGRNWEAFSNDPYLCGKLGYETIKGIQEVGVTASVKRTYFYLSLDYPLVESGNSPIFLDYIANEQEDHRNPLIGGGDGGGAVGNEPTGWYPAVGNPNNYTVEALSSNVDDKTMHELYLWPFAEAVRAGAGSVMCSYQRLNNSYACHNSKAQNGLLKGELGFEGFIVTDWRALHAGVAAVEGGLDMAMPNGSTYWGAGGNNLVRMVQNGSVEETRITDMATRIVSTWYQMGQDNDFPSIGLPASYVTPHKSVRARDPVSQPILLQGAREGHVLVKNVNKTLPFKTPSMLSVFGYDSVAPPESNLAAPLGGYRLGFLSNYGFPWLAAIRYPFTNPGPIAPNGTLITGGGSGGVAPPYISAPLDALQERAYKDGTQIFYDAVANNPAVHAESDACLVFINAYATESVDREALYDDYSDALVINVANKCANTIVIIHNAGIRLVDQWIDHPNVTALIFAHLPGQDSGRSVVSLLYGDESPSGKLPYTVARNESQYNVQVAHPEGEFFRFPQDNFTEGVYIDYKDFDQKNATPRYEFGFGLTYTTFSYSNLATLIKQGANTSSTAPASRISEGGQDSLWEVIATVSATITNTGDVTAKEVAQLYVHIPGGPVKQLRGFEKVEIVAGESADVTFSLTRKDLSEWSVQEQAWMLQQGSYNVWVGASSRDLPLAGEVTIG</sequence>
<comment type="pathway">
    <text evidence="3 14">Glycan metabolism; cellulose degradation.</text>
</comment>
<protein>
    <recommendedName>
        <fullName evidence="5 14">beta-glucosidase</fullName>
        <ecNumber evidence="5 14">3.2.1.21</ecNumber>
    </recommendedName>
</protein>
<evidence type="ECO:0000256" key="2">
    <source>
        <dbReference type="ARBA" id="ARBA00004613"/>
    </source>
</evidence>
<dbReference type="OMA" id="KFIPMNR"/>
<keyword evidence="12 14" id="KW-0326">Glycosidase</keyword>
<feature type="chain" id="PRO_5004507467" description="beta-glucosidase" evidence="15">
    <location>
        <begin position="25"/>
        <end position="836"/>
    </location>
</feature>
<dbReference type="Pfam" id="PF00933">
    <property type="entry name" value="Glyco_hydro_3"/>
    <property type="match status" value="2"/>
</dbReference>
<dbReference type="SUPFAM" id="SSF51445">
    <property type="entry name" value="(Trans)glycosidases"/>
    <property type="match status" value="2"/>
</dbReference>
<dbReference type="SMART" id="SM01217">
    <property type="entry name" value="Fn3_like"/>
    <property type="match status" value="1"/>
</dbReference>
<evidence type="ECO:0000256" key="9">
    <source>
        <dbReference type="ARBA" id="ARBA00023001"/>
    </source>
</evidence>
<evidence type="ECO:0000256" key="14">
    <source>
        <dbReference type="RuleBase" id="RU361161"/>
    </source>
</evidence>
<keyword evidence="11 14" id="KW-0119">Carbohydrate metabolism</keyword>
<evidence type="ECO:0000256" key="12">
    <source>
        <dbReference type="ARBA" id="ARBA00023295"/>
    </source>
</evidence>
<dbReference type="InterPro" id="IPR036881">
    <property type="entry name" value="Glyco_hydro_3_C_sf"/>
</dbReference>
<dbReference type="RefSeq" id="XP_008088044.1">
    <property type="nucleotide sequence ID" value="XM_008089853.1"/>
</dbReference>
<dbReference type="Gene3D" id="2.60.40.10">
    <property type="entry name" value="Immunoglobulins"/>
    <property type="match status" value="1"/>
</dbReference>
<dbReference type="eggNOG" id="ENOG502SMNU">
    <property type="taxonomic scope" value="Eukaryota"/>
</dbReference>
<feature type="domain" description="Fibronectin type III-like" evidence="16">
    <location>
        <begin position="758"/>
        <end position="824"/>
    </location>
</feature>
<dbReference type="Proteomes" id="UP000016922">
    <property type="component" value="Unassembled WGS sequence"/>
</dbReference>
<dbReference type="GO" id="GO:0030245">
    <property type="term" value="P:cellulose catabolic process"/>
    <property type="evidence" value="ECO:0007669"/>
    <property type="project" value="UniProtKB-UniPathway"/>
</dbReference>
<dbReference type="GO" id="GO:0008422">
    <property type="term" value="F:beta-glucosidase activity"/>
    <property type="evidence" value="ECO:0007669"/>
    <property type="project" value="UniProtKB-EC"/>
</dbReference>
<dbReference type="Gene3D" id="3.40.50.1700">
    <property type="entry name" value="Glycoside hydrolase family 3 C-terminal domain"/>
    <property type="match status" value="1"/>
</dbReference>
<dbReference type="Pfam" id="PF01915">
    <property type="entry name" value="Glyco_hydro_3_C"/>
    <property type="match status" value="1"/>
</dbReference>
<dbReference type="InterPro" id="IPR013783">
    <property type="entry name" value="Ig-like_fold"/>
</dbReference>
<evidence type="ECO:0000256" key="3">
    <source>
        <dbReference type="ARBA" id="ARBA00004987"/>
    </source>
</evidence>
<evidence type="ECO:0000313" key="18">
    <source>
        <dbReference type="Proteomes" id="UP000016922"/>
    </source>
</evidence>
<keyword evidence="7 15" id="KW-0732">Signal</keyword>
<dbReference type="GeneID" id="19470751"/>
<feature type="signal peptide" evidence="15">
    <location>
        <begin position="1"/>
        <end position="24"/>
    </location>
</feature>
<comment type="catalytic activity">
    <reaction evidence="1 14">
        <text>Hydrolysis of terminal, non-reducing beta-D-glucosyl residues with release of beta-D-glucose.</text>
        <dbReference type="EC" id="3.2.1.21"/>
    </reaction>
</comment>
<proteinExistence type="inferred from homology"/>
<evidence type="ECO:0000256" key="1">
    <source>
        <dbReference type="ARBA" id="ARBA00000448"/>
    </source>
</evidence>
<keyword evidence="13 14" id="KW-0624">Polysaccharide degradation</keyword>
<evidence type="ECO:0000256" key="15">
    <source>
        <dbReference type="SAM" id="SignalP"/>
    </source>
</evidence>
<dbReference type="GO" id="GO:0005576">
    <property type="term" value="C:extracellular region"/>
    <property type="evidence" value="ECO:0007669"/>
    <property type="project" value="UniProtKB-SubCell"/>
</dbReference>
<dbReference type="PANTHER" id="PTHR42715:SF5">
    <property type="entry name" value="BETA-GLUCOSIDASE M-RELATED"/>
    <property type="match status" value="1"/>
</dbReference>
<accession>S3CIP2</accession>
<evidence type="ECO:0000256" key="4">
    <source>
        <dbReference type="ARBA" id="ARBA00005336"/>
    </source>
</evidence>
<dbReference type="InterPro" id="IPR002772">
    <property type="entry name" value="Glyco_hydro_3_C"/>
</dbReference>
<evidence type="ECO:0000256" key="5">
    <source>
        <dbReference type="ARBA" id="ARBA00012744"/>
    </source>
</evidence>
<comment type="subcellular location">
    <subcellularLocation>
        <location evidence="2">Secreted</location>
    </subcellularLocation>
</comment>
<gene>
    <name evidence="17" type="ORF">GLAREA_11710</name>
</gene>
<dbReference type="HOGENOM" id="CLU_004542_2_1_1"/>
<dbReference type="InterPro" id="IPR050288">
    <property type="entry name" value="Cellulose_deg_GH3"/>
</dbReference>
<evidence type="ECO:0000313" key="17">
    <source>
        <dbReference type="EMBL" id="EPE25129.1"/>
    </source>
</evidence>
<name>S3CIP2_GLAL2</name>
<dbReference type="InterPro" id="IPR001764">
    <property type="entry name" value="Glyco_hydro_3_N"/>
</dbReference>
<dbReference type="InterPro" id="IPR017853">
    <property type="entry name" value="GH"/>
</dbReference>
<evidence type="ECO:0000256" key="8">
    <source>
        <dbReference type="ARBA" id="ARBA00022801"/>
    </source>
</evidence>
<dbReference type="FunFam" id="2.60.40.10:FF:000757">
    <property type="entry name" value="Beta-glucosidase G"/>
    <property type="match status" value="1"/>
</dbReference>
<organism evidence="17 18">
    <name type="scientific">Glarea lozoyensis (strain ATCC 20868 / MF5171)</name>
    <dbReference type="NCBI Taxonomy" id="1116229"/>
    <lineage>
        <taxon>Eukaryota</taxon>
        <taxon>Fungi</taxon>
        <taxon>Dikarya</taxon>
        <taxon>Ascomycota</taxon>
        <taxon>Pezizomycotina</taxon>
        <taxon>Leotiomycetes</taxon>
        <taxon>Helotiales</taxon>
        <taxon>Helotiaceae</taxon>
        <taxon>Glarea</taxon>
    </lineage>
</organism>
<evidence type="ECO:0000256" key="6">
    <source>
        <dbReference type="ARBA" id="ARBA00022525"/>
    </source>
</evidence>
<keyword evidence="18" id="KW-1185">Reference proteome</keyword>
<dbReference type="InterPro" id="IPR019800">
    <property type="entry name" value="Glyco_hydro_3_AS"/>
</dbReference>
<evidence type="ECO:0000259" key="16">
    <source>
        <dbReference type="SMART" id="SM01217"/>
    </source>
</evidence>
<dbReference type="UniPathway" id="UPA00696"/>
<dbReference type="Gene3D" id="3.20.20.300">
    <property type="entry name" value="Glycoside hydrolase, family 3, N-terminal domain"/>
    <property type="match status" value="1"/>
</dbReference>
<evidence type="ECO:0000256" key="10">
    <source>
        <dbReference type="ARBA" id="ARBA00023180"/>
    </source>
</evidence>
<keyword evidence="8 14" id="KW-0378">Hydrolase</keyword>
<reference evidence="17 18" key="1">
    <citation type="journal article" date="2013" name="BMC Genomics">
        <title>Genomics-driven discovery of the pneumocandin biosynthetic gene cluster in the fungus Glarea lozoyensis.</title>
        <authorList>
            <person name="Chen L."/>
            <person name="Yue Q."/>
            <person name="Zhang X."/>
            <person name="Xiang M."/>
            <person name="Wang C."/>
            <person name="Li S."/>
            <person name="Che Y."/>
            <person name="Ortiz-Lopez F.J."/>
            <person name="Bills G.F."/>
            <person name="Liu X."/>
            <person name="An Z."/>
        </authorList>
    </citation>
    <scope>NUCLEOTIDE SEQUENCE [LARGE SCALE GENOMIC DNA]</scope>
    <source>
        <strain evidence="18">ATCC 20868 / MF5171</strain>
    </source>
</reference>
<dbReference type="AlphaFoldDB" id="S3CIP2"/>
<dbReference type="KEGG" id="glz:GLAREA_11710"/>
<dbReference type="SUPFAM" id="SSF52279">
    <property type="entry name" value="Beta-D-glucan exohydrolase, C-terminal domain"/>
    <property type="match status" value="1"/>
</dbReference>
<dbReference type="Pfam" id="PF14310">
    <property type="entry name" value="Fn3-like"/>
    <property type="match status" value="1"/>
</dbReference>